<dbReference type="OrthoDB" id="4760524at2759"/>
<keyword evidence="2" id="KW-1185">Reference proteome</keyword>
<organism evidence="1 2">
    <name type="scientific">Hebeloma cylindrosporum</name>
    <dbReference type="NCBI Taxonomy" id="76867"/>
    <lineage>
        <taxon>Eukaryota</taxon>
        <taxon>Fungi</taxon>
        <taxon>Dikarya</taxon>
        <taxon>Basidiomycota</taxon>
        <taxon>Agaricomycotina</taxon>
        <taxon>Agaricomycetes</taxon>
        <taxon>Agaricomycetidae</taxon>
        <taxon>Agaricales</taxon>
        <taxon>Agaricineae</taxon>
        <taxon>Hymenogastraceae</taxon>
        <taxon>Hebeloma</taxon>
    </lineage>
</organism>
<sequence>MREYVGNALHKDQSILSRSLEAQLEALIVKPLEMARSEADVDFLKSLPKLIILDGLDECGDLRSHQCVLQVILAAINQHNIPISFLIASRPEQKIREAFDEFTMDLLTVRLVLDDKYLPDDDIRTFLVSRFREIKERHPSRASLPCWPSTPDIERLVRKSSGQFIYASTVIKFIDSHRHWPPERLDIIFGILPPGKTTPFAEIDGLYSHILSAASYNMGKVFDIFTAMLYLRTSRRSTVPFLESFLTYRTGEVYMILSDLHSIISVPSPYQPDMHLQFFHASLADFLSDRSRCGDKFFLGPGVGHRKIATWMMKKITGPESNLLIYSILNLSNPRISGYLGAEFIYHCLKSTPTPEFLSTLGQFDMSHVLYTDVPLGENLMRIFHVVNSDSQIPEFLVWLHRQRCQEWRKDNRLHLYVQNVDIWIRRQLTWVIAIYDGSHLKDAVLATATLVDFPGFRDSYDVIFELFDGHSGHDPDQQRPFDAQQWEIYVKYRQFLSEFLTDRTRSGGLFVGTAHYLQLAIYFWSFLTDEILNPSIFAFREMRHLKAVMLAFPELLSRCPSSVELAILLKATPLNKKPWVIMEWPEKETDEWEALAHRLTQACKAYYKPALKRSPLDRISGHFRHLFGRNQQQDPDAYAEEDEDVNVDVDYWYLIE</sequence>
<dbReference type="EMBL" id="KN831812">
    <property type="protein sequence ID" value="KIM35877.1"/>
    <property type="molecule type" value="Genomic_DNA"/>
</dbReference>
<dbReference type="HOGENOM" id="CLU_000288_6_10_1"/>
<evidence type="ECO:0008006" key="3">
    <source>
        <dbReference type="Google" id="ProtNLM"/>
    </source>
</evidence>
<name>A0A0C2Y475_HEBCY</name>
<evidence type="ECO:0000313" key="2">
    <source>
        <dbReference type="Proteomes" id="UP000053424"/>
    </source>
</evidence>
<dbReference type="Proteomes" id="UP000053424">
    <property type="component" value="Unassembled WGS sequence"/>
</dbReference>
<reference evidence="1 2" key="1">
    <citation type="submission" date="2014-04" db="EMBL/GenBank/DDBJ databases">
        <authorList>
            <consortium name="DOE Joint Genome Institute"/>
            <person name="Kuo A."/>
            <person name="Gay G."/>
            <person name="Dore J."/>
            <person name="Kohler A."/>
            <person name="Nagy L.G."/>
            <person name="Floudas D."/>
            <person name="Copeland A."/>
            <person name="Barry K.W."/>
            <person name="Cichocki N."/>
            <person name="Veneault-Fourrey C."/>
            <person name="LaButti K."/>
            <person name="Lindquist E.A."/>
            <person name="Lipzen A."/>
            <person name="Lundell T."/>
            <person name="Morin E."/>
            <person name="Murat C."/>
            <person name="Sun H."/>
            <person name="Tunlid A."/>
            <person name="Henrissat B."/>
            <person name="Grigoriev I.V."/>
            <person name="Hibbett D.S."/>
            <person name="Martin F."/>
            <person name="Nordberg H.P."/>
            <person name="Cantor M.N."/>
            <person name="Hua S.X."/>
        </authorList>
    </citation>
    <scope>NUCLEOTIDE SEQUENCE [LARGE SCALE GENOMIC DNA]</scope>
    <source>
        <strain evidence="2">h7</strain>
    </source>
</reference>
<reference evidence="2" key="2">
    <citation type="submission" date="2015-01" db="EMBL/GenBank/DDBJ databases">
        <title>Evolutionary Origins and Diversification of the Mycorrhizal Mutualists.</title>
        <authorList>
            <consortium name="DOE Joint Genome Institute"/>
            <consortium name="Mycorrhizal Genomics Consortium"/>
            <person name="Kohler A."/>
            <person name="Kuo A."/>
            <person name="Nagy L.G."/>
            <person name="Floudas D."/>
            <person name="Copeland A."/>
            <person name="Barry K.W."/>
            <person name="Cichocki N."/>
            <person name="Veneault-Fourrey C."/>
            <person name="LaButti K."/>
            <person name="Lindquist E.A."/>
            <person name="Lipzen A."/>
            <person name="Lundell T."/>
            <person name="Morin E."/>
            <person name="Murat C."/>
            <person name="Riley R."/>
            <person name="Ohm R."/>
            <person name="Sun H."/>
            <person name="Tunlid A."/>
            <person name="Henrissat B."/>
            <person name="Grigoriev I.V."/>
            <person name="Hibbett D.S."/>
            <person name="Martin F."/>
        </authorList>
    </citation>
    <scope>NUCLEOTIDE SEQUENCE [LARGE SCALE GENOMIC DNA]</scope>
    <source>
        <strain evidence="2">h7</strain>
    </source>
</reference>
<evidence type="ECO:0000313" key="1">
    <source>
        <dbReference type="EMBL" id="KIM35877.1"/>
    </source>
</evidence>
<proteinExistence type="predicted"/>
<protein>
    <recommendedName>
        <fullName evidence="3">NACHT domain-containing protein</fullName>
    </recommendedName>
</protein>
<accession>A0A0C2Y475</accession>
<dbReference type="AlphaFoldDB" id="A0A0C2Y475"/>
<gene>
    <name evidence="1" type="ORF">M413DRAFT_428225</name>
</gene>